<comment type="caution">
    <text evidence="3">The sequence shown here is derived from an EMBL/GenBank/DDBJ whole genome shotgun (WGS) entry which is preliminary data.</text>
</comment>
<dbReference type="Proteomes" id="UP000521872">
    <property type="component" value="Unassembled WGS sequence"/>
</dbReference>
<dbReference type="AlphaFoldDB" id="A0A8H4QRC0"/>
<accession>A0A8H4QRC0</accession>
<reference evidence="3 4" key="1">
    <citation type="submission" date="2019-12" db="EMBL/GenBank/DDBJ databases">
        <authorList>
            <person name="Floudas D."/>
            <person name="Bentzer J."/>
            <person name="Ahren D."/>
            <person name="Johansson T."/>
            <person name="Persson P."/>
            <person name="Tunlid A."/>
        </authorList>
    </citation>
    <scope>NUCLEOTIDE SEQUENCE [LARGE SCALE GENOMIC DNA]</scope>
    <source>
        <strain evidence="3 4">CBS 102.39</strain>
    </source>
</reference>
<dbReference type="SUPFAM" id="SSF55658">
    <property type="entry name" value="L9 N-domain-like"/>
    <property type="match status" value="1"/>
</dbReference>
<evidence type="ECO:0000313" key="4">
    <source>
        <dbReference type="Proteomes" id="UP000521872"/>
    </source>
</evidence>
<evidence type="ECO:0000256" key="1">
    <source>
        <dbReference type="SAM" id="MobiDB-lite"/>
    </source>
</evidence>
<dbReference type="InterPro" id="IPR009027">
    <property type="entry name" value="Ribosomal_bL9/RNase_H1_N"/>
</dbReference>
<feature type="domain" description="Ribonuclease H1 N-terminal" evidence="2">
    <location>
        <begin position="163"/>
        <end position="202"/>
    </location>
</feature>
<evidence type="ECO:0000313" key="3">
    <source>
        <dbReference type="EMBL" id="KAF4615784.1"/>
    </source>
</evidence>
<evidence type="ECO:0000259" key="2">
    <source>
        <dbReference type="Pfam" id="PF01693"/>
    </source>
</evidence>
<protein>
    <recommendedName>
        <fullName evidence="2">Ribonuclease H1 N-terminal domain-containing protein</fullName>
    </recommendedName>
</protein>
<feature type="region of interest" description="Disordered" evidence="1">
    <location>
        <begin position="108"/>
        <end position="134"/>
    </location>
</feature>
<name>A0A8H4QRC0_9AGAR</name>
<dbReference type="Gene3D" id="3.40.970.10">
    <property type="entry name" value="Ribonuclease H1, N-terminal domain"/>
    <property type="match status" value="1"/>
</dbReference>
<dbReference type="InterPro" id="IPR037056">
    <property type="entry name" value="RNase_H1_N_sf"/>
</dbReference>
<dbReference type="Pfam" id="PF01693">
    <property type="entry name" value="Cauli_VI"/>
    <property type="match status" value="1"/>
</dbReference>
<dbReference type="InterPro" id="IPR011320">
    <property type="entry name" value="RNase_H1_N"/>
</dbReference>
<sequence length="220" mass="23899">MWGIRTIKFRRIHHEAGNSHSALGTVASVYDEALATQATSSSPDESTVRLSELVAALEIMGMKFISPTDQVKAEEKEIKRQEFADTSANDLADAMDETLSVADSMSDFEALGPSANPNQYEGPPPSPASSSRTETGFFCPTCKSHVKGKAKAPLSVPNDPHWVVTAGTRVGVFKDWSIAYQFVTGVSRSCFKRYESYEEAKAAYDHARASGAVRVLPSPY</sequence>
<keyword evidence="4" id="KW-1185">Reference proteome</keyword>
<gene>
    <name evidence="3" type="ORF">D9613_012393</name>
</gene>
<dbReference type="EMBL" id="JAACJL010000033">
    <property type="protein sequence ID" value="KAF4615784.1"/>
    <property type="molecule type" value="Genomic_DNA"/>
</dbReference>
<proteinExistence type="predicted"/>
<organism evidence="3 4">
    <name type="scientific">Agrocybe pediades</name>
    <dbReference type="NCBI Taxonomy" id="84607"/>
    <lineage>
        <taxon>Eukaryota</taxon>
        <taxon>Fungi</taxon>
        <taxon>Dikarya</taxon>
        <taxon>Basidiomycota</taxon>
        <taxon>Agaricomycotina</taxon>
        <taxon>Agaricomycetes</taxon>
        <taxon>Agaricomycetidae</taxon>
        <taxon>Agaricales</taxon>
        <taxon>Agaricineae</taxon>
        <taxon>Strophariaceae</taxon>
        <taxon>Agrocybe</taxon>
    </lineage>
</organism>